<dbReference type="PANTHER" id="PTHR20883">
    <property type="entry name" value="PHYTANOYL-COA DIOXYGENASE DOMAIN CONTAINING 1"/>
    <property type="match status" value="1"/>
</dbReference>
<dbReference type="RefSeq" id="WP_280654620.1">
    <property type="nucleotide sequence ID" value="NZ_JANQDH010000058.1"/>
</dbReference>
<dbReference type="SUPFAM" id="SSF51197">
    <property type="entry name" value="Clavaminate synthase-like"/>
    <property type="match status" value="1"/>
</dbReference>
<name>A0AA43GS22_9CYAN</name>
<organism evidence="1 2">
    <name type="scientific">Chrysosporum bergii ANA360D</name>
    <dbReference type="NCBI Taxonomy" id="617107"/>
    <lineage>
        <taxon>Bacteria</taxon>
        <taxon>Bacillati</taxon>
        <taxon>Cyanobacteriota</taxon>
        <taxon>Cyanophyceae</taxon>
        <taxon>Nostocales</taxon>
        <taxon>Nodulariaceae</taxon>
        <taxon>Chrysosporum</taxon>
    </lineage>
</organism>
<keyword evidence="1" id="KW-0560">Oxidoreductase</keyword>
<dbReference type="Pfam" id="PF05721">
    <property type="entry name" value="PhyH"/>
    <property type="match status" value="1"/>
</dbReference>
<dbReference type="AlphaFoldDB" id="A0AA43GS22"/>
<gene>
    <name evidence="1" type="ORF">NWP17_09265</name>
</gene>
<sequence length="321" mass="37024">MTLLTEEQIAEFSDRGYLVIDNIFDPQTDLNPIMEEYLGVLEHLAQDLYAQGKIRSLYADLPFEERLIAIYQDSGKVHGQYFNPSLPADGVKENTPYWAGPAVFQALRHKRLLDVIESIIGGEIYAAPILYTRIKPPEHLTPHDHMGRVQLGKTLIHQDNAGLLPEVDETEMLTAWFPMKDATVDNGCLCVWPRSHHLGLLQHFLDRGRPYIPDEYLKIAGQAVPVPVKRGSVLLMDKRTIHASYANHSQEVRWSFDCRYTPIDQPKVREFFPGFVARSYQHPETELHDPVEWDRGWQEARQRLAKEGTPKFHRWTEYKGN</sequence>
<comment type="caution">
    <text evidence="1">The sequence shown here is derived from an EMBL/GenBank/DDBJ whole genome shotgun (WGS) entry which is preliminary data.</text>
</comment>
<accession>A0AA43GS22</accession>
<evidence type="ECO:0000313" key="1">
    <source>
        <dbReference type="EMBL" id="MDH6060624.1"/>
    </source>
</evidence>
<evidence type="ECO:0000313" key="2">
    <source>
        <dbReference type="Proteomes" id="UP001159387"/>
    </source>
</evidence>
<dbReference type="EMBL" id="JANQDH010000058">
    <property type="protein sequence ID" value="MDH6060624.1"/>
    <property type="molecule type" value="Genomic_DNA"/>
</dbReference>
<dbReference type="GO" id="GO:0005506">
    <property type="term" value="F:iron ion binding"/>
    <property type="evidence" value="ECO:0007669"/>
    <property type="project" value="UniProtKB-ARBA"/>
</dbReference>
<keyword evidence="2" id="KW-1185">Reference proteome</keyword>
<protein>
    <submittedName>
        <fullName evidence="1">Phytanoyl-CoA dioxygenase family protein</fullName>
    </submittedName>
</protein>
<reference evidence="1 2" key="1">
    <citation type="journal article" date="2023" name="J. Phycol.">
        <title>Chrysosporum ovalisporum is synonymous with the true-branching cyanobacterium Umezakia natans (Nostocales/Aphanizomenonaceae).</title>
        <authorList>
            <person name="McGregor G.B."/>
            <person name="Sendall B.C."/>
            <person name="Niiyama Y."/>
            <person name="Tuji A."/>
            <person name="Willis A."/>
        </authorList>
    </citation>
    <scope>NUCLEOTIDE SEQUENCE [LARGE SCALE GENOMIC DNA]</scope>
    <source>
        <strain evidence="1 2">ANA360D</strain>
    </source>
</reference>
<keyword evidence="1" id="KW-0223">Dioxygenase</keyword>
<dbReference type="InterPro" id="IPR008775">
    <property type="entry name" value="Phytyl_CoA_dOase-like"/>
</dbReference>
<dbReference type="GO" id="GO:0016706">
    <property type="term" value="F:2-oxoglutarate-dependent dioxygenase activity"/>
    <property type="evidence" value="ECO:0007669"/>
    <property type="project" value="UniProtKB-ARBA"/>
</dbReference>
<dbReference type="Proteomes" id="UP001159387">
    <property type="component" value="Unassembled WGS sequence"/>
</dbReference>
<dbReference type="PANTHER" id="PTHR20883:SF14">
    <property type="entry name" value="PHYTANOYL-COA DIOXYGENASE"/>
    <property type="match status" value="1"/>
</dbReference>
<proteinExistence type="predicted"/>
<dbReference type="Gene3D" id="2.60.120.620">
    <property type="entry name" value="q2cbj1_9rhob like domain"/>
    <property type="match status" value="1"/>
</dbReference>